<keyword evidence="3" id="KW-1185">Reference proteome</keyword>
<dbReference type="Proteomes" id="UP000324705">
    <property type="component" value="Chromosome 1B"/>
</dbReference>
<accession>A0A9R0V5E2</accession>
<evidence type="ECO:0000313" key="2">
    <source>
        <dbReference type="EMBL" id="VAH13152.1"/>
    </source>
</evidence>
<dbReference type="InterPro" id="IPR038469">
    <property type="entry name" value="tRNAHis_GuaTrfase_Thg1_sf"/>
</dbReference>
<reference evidence="2 3" key="1">
    <citation type="submission" date="2017-09" db="EMBL/GenBank/DDBJ databases">
        <authorList>
            <consortium name="International Durum Wheat Genome Sequencing Consortium (IDWGSC)"/>
            <person name="Milanesi L."/>
        </authorList>
    </citation>
    <scope>NUCLEOTIDE SEQUENCE [LARGE SCALE GENOMIC DNA]</scope>
    <source>
        <strain evidence="3">cv. Svevo</strain>
    </source>
</reference>
<proteinExistence type="predicted"/>
<dbReference type="AlphaFoldDB" id="A0A9R0V5E2"/>
<dbReference type="PANTHER" id="PTHR12729">
    <property type="entry name" value="TRNA(HIS) GUANYLYLTRANSFERASE-RELATED"/>
    <property type="match status" value="1"/>
</dbReference>
<feature type="domain" description="Thg1 C-terminal" evidence="1">
    <location>
        <begin position="28"/>
        <end position="108"/>
    </location>
</feature>
<evidence type="ECO:0000259" key="1">
    <source>
        <dbReference type="Pfam" id="PF14413"/>
    </source>
</evidence>
<dbReference type="GO" id="GO:0000287">
    <property type="term" value="F:magnesium ion binding"/>
    <property type="evidence" value="ECO:0007669"/>
    <property type="project" value="InterPro"/>
</dbReference>
<sequence>MLNWKVNKELVQPPQFEAEVLCYPKPKILCDYLSWRQAECHNRNQYNTCFWILVKSGKGEGEDEVHEILKGTLSTDKNDLLFQRFRINYNNDPEMFQKGSCTCQQKGSSRFLRCISHLTHLPRLKCLQVNIFLLV</sequence>
<dbReference type="GO" id="GO:0008193">
    <property type="term" value="F:tRNA guanylyltransferase activity"/>
    <property type="evidence" value="ECO:0007669"/>
    <property type="project" value="InterPro"/>
</dbReference>
<dbReference type="Gene3D" id="3.30.70.3000">
    <property type="match status" value="1"/>
</dbReference>
<protein>
    <recommendedName>
        <fullName evidence="1">Thg1 C-terminal domain-containing protein</fullName>
    </recommendedName>
</protein>
<dbReference type="GO" id="GO:0006400">
    <property type="term" value="P:tRNA modification"/>
    <property type="evidence" value="ECO:0007669"/>
    <property type="project" value="InterPro"/>
</dbReference>
<dbReference type="EMBL" id="LT934112">
    <property type="protein sequence ID" value="VAH13152.1"/>
    <property type="molecule type" value="Genomic_DNA"/>
</dbReference>
<dbReference type="Gramene" id="TRITD1Bv1G017120.1">
    <property type="protein sequence ID" value="TRITD1Bv1G017120.1"/>
    <property type="gene ID" value="TRITD1Bv1G017120"/>
</dbReference>
<dbReference type="InterPro" id="IPR007537">
    <property type="entry name" value="tRNAHis_GuaTrfase_Thg1"/>
</dbReference>
<evidence type="ECO:0000313" key="3">
    <source>
        <dbReference type="Proteomes" id="UP000324705"/>
    </source>
</evidence>
<name>A0A9R0V5E2_TRITD</name>
<gene>
    <name evidence="2" type="ORF">TRITD_1Bv1G017120</name>
</gene>
<dbReference type="Pfam" id="PF14413">
    <property type="entry name" value="Thg1C"/>
    <property type="match status" value="1"/>
</dbReference>
<organism evidence="2 3">
    <name type="scientific">Triticum turgidum subsp. durum</name>
    <name type="common">Durum wheat</name>
    <name type="synonym">Triticum durum</name>
    <dbReference type="NCBI Taxonomy" id="4567"/>
    <lineage>
        <taxon>Eukaryota</taxon>
        <taxon>Viridiplantae</taxon>
        <taxon>Streptophyta</taxon>
        <taxon>Embryophyta</taxon>
        <taxon>Tracheophyta</taxon>
        <taxon>Spermatophyta</taxon>
        <taxon>Magnoliopsida</taxon>
        <taxon>Liliopsida</taxon>
        <taxon>Poales</taxon>
        <taxon>Poaceae</taxon>
        <taxon>BOP clade</taxon>
        <taxon>Pooideae</taxon>
        <taxon>Triticodae</taxon>
        <taxon>Triticeae</taxon>
        <taxon>Triticinae</taxon>
        <taxon>Triticum</taxon>
    </lineage>
</organism>
<dbReference type="PANTHER" id="PTHR12729:SF6">
    <property type="entry name" value="TRNA(HIS) GUANYLYLTRANSFERASE-RELATED"/>
    <property type="match status" value="1"/>
</dbReference>
<dbReference type="InterPro" id="IPR025845">
    <property type="entry name" value="Thg1_C_dom"/>
</dbReference>